<name>A0AAP4D0T7_9ENTR</name>
<proteinExistence type="predicted"/>
<dbReference type="EMBL" id="JASSOM010000003">
    <property type="protein sequence ID" value="MDK9361883.1"/>
    <property type="molecule type" value="Genomic_DNA"/>
</dbReference>
<sequence length="136" mass="15588">MKINYVRRNSGKRTTIILPDSICELWLTTRPSVSEGGARKALCELLEQQDDPKPGVTFQSQVERAMLDGIRSYQNRLLASNDELKCRVIDWITCMLPGITPPTPQASDILAELDKLKLIPWEMLEKCDSLEEQRWK</sequence>
<dbReference type="AlphaFoldDB" id="A0AAP4D0T7"/>
<protein>
    <submittedName>
        <fullName evidence="1">Uncharacterized protein</fullName>
    </submittedName>
</protein>
<evidence type="ECO:0000313" key="2">
    <source>
        <dbReference type="Proteomes" id="UP001223214"/>
    </source>
</evidence>
<comment type="caution">
    <text evidence="1">The sequence shown here is derived from an EMBL/GenBank/DDBJ whole genome shotgun (WGS) entry which is preliminary data.</text>
</comment>
<evidence type="ECO:0000313" key="1">
    <source>
        <dbReference type="EMBL" id="MDK9361883.1"/>
    </source>
</evidence>
<reference evidence="1 2" key="1">
    <citation type="submission" date="2023-06" db="EMBL/GenBank/DDBJ databases">
        <title>Identification and characterization of antibiotic-resistant Gram-negative bacteria.</title>
        <authorList>
            <person name="Cho G.-S."/>
            <person name="Lee J."/>
            <person name="Tai E."/>
            <person name="Jeong S."/>
            <person name="Kim I."/>
            <person name="Kim B.-E."/>
            <person name="Jeong M.-I."/>
            <person name="Oh K.-K."/>
            <person name="Franz C.M.A.P."/>
        </authorList>
    </citation>
    <scope>NUCLEOTIDE SEQUENCE [LARGE SCALE GENOMIC DNA]</scope>
    <source>
        <strain evidence="1 2">V106_12</strain>
    </source>
</reference>
<keyword evidence="2" id="KW-1185">Reference proteome</keyword>
<dbReference type="RefSeq" id="WP_285149636.1">
    <property type="nucleotide sequence ID" value="NZ_JASSOM010000003.1"/>
</dbReference>
<dbReference type="Proteomes" id="UP001223214">
    <property type="component" value="Unassembled WGS sequence"/>
</dbReference>
<accession>A0AAP4D0T7</accession>
<gene>
    <name evidence="1" type="ORF">QQF32_01460</name>
</gene>
<organism evidence="1 2">
    <name type="scientific">Lelliottia wanjuensis</name>
    <dbReference type="NCBI Taxonomy" id="3050585"/>
    <lineage>
        <taxon>Bacteria</taxon>
        <taxon>Pseudomonadati</taxon>
        <taxon>Pseudomonadota</taxon>
        <taxon>Gammaproteobacteria</taxon>
        <taxon>Enterobacterales</taxon>
        <taxon>Enterobacteriaceae</taxon>
        <taxon>Lelliottia</taxon>
    </lineage>
</organism>